<feature type="compositionally biased region" description="Polar residues" evidence="1">
    <location>
        <begin position="22"/>
        <end position="35"/>
    </location>
</feature>
<dbReference type="EMBL" id="LXQA010893606">
    <property type="protein sequence ID" value="MCI75902.1"/>
    <property type="molecule type" value="Genomic_DNA"/>
</dbReference>
<evidence type="ECO:0000313" key="3">
    <source>
        <dbReference type="Proteomes" id="UP000265520"/>
    </source>
</evidence>
<feature type="region of interest" description="Disordered" evidence="1">
    <location>
        <begin position="1"/>
        <end position="54"/>
    </location>
</feature>
<sequence>QEQNRKEEAEQELEVSPPSPQQPSFELSVTTTATSPEYHDFPPSPLNPAALSLG</sequence>
<evidence type="ECO:0000313" key="2">
    <source>
        <dbReference type="EMBL" id="MCI75902.1"/>
    </source>
</evidence>
<evidence type="ECO:0000256" key="1">
    <source>
        <dbReference type="SAM" id="MobiDB-lite"/>
    </source>
</evidence>
<organism evidence="2 3">
    <name type="scientific">Trifolium medium</name>
    <dbReference type="NCBI Taxonomy" id="97028"/>
    <lineage>
        <taxon>Eukaryota</taxon>
        <taxon>Viridiplantae</taxon>
        <taxon>Streptophyta</taxon>
        <taxon>Embryophyta</taxon>
        <taxon>Tracheophyta</taxon>
        <taxon>Spermatophyta</taxon>
        <taxon>Magnoliopsida</taxon>
        <taxon>eudicotyledons</taxon>
        <taxon>Gunneridae</taxon>
        <taxon>Pentapetalae</taxon>
        <taxon>rosids</taxon>
        <taxon>fabids</taxon>
        <taxon>Fabales</taxon>
        <taxon>Fabaceae</taxon>
        <taxon>Papilionoideae</taxon>
        <taxon>50 kb inversion clade</taxon>
        <taxon>NPAAA clade</taxon>
        <taxon>Hologalegina</taxon>
        <taxon>IRL clade</taxon>
        <taxon>Trifolieae</taxon>
        <taxon>Trifolium</taxon>
    </lineage>
</organism>
<accession>A0A392UR30</accession>
<feature type="non-terminal residue" evidence="2">
    <location>
        <position position="1"/>
    </location>
</feature>
<protein>
    <submittedName>
        <fullName evidence="2">Uncharacterized protein</fullName>
    </submittedName>
</protein>
<keyword evidence="3" id="KW-1185">Reference proteome</keyword>
<dbReference type="AlphaFoldDB" id="A0A392UR30"/>
<dbReference type="Proteomes" id="UP000265520">
    <property type="component" value="Unassembled WGS sequence"/>
</dbReference>
<name>A0A392UR30_9FABA</name>
<proteinExistence type="predicted"/>
<comment type="caution">
    <text evidence="2">The sequence shown here is derived from an EMBL/GenBank/DDBJ whole genome shotgun (WGS) entry which is preliminary data.</text>
</comment>
<reference evidence="2 3" key="1">
    <citation type="journal article" date="2018" name="Front. Plant Sci.">
        <title>Red Clover (Trifolium pratense) and Zigzag Clover (T. medium) - A Picture of Genomic Similarities and Differences.</title>
        <authorList>
            <person name="Dluhosova J."/>
            <person name="Istvanek J."/>
            <person name="Nedelnik J."/>
            <person name="Repkova J."/>
        </authorList>
    </citation>
    <scope>NUCLEOTIDE SEQUENCE [LARGE SCALE GENOMIC DNA]</scope>
    <source>
        <strain evidence="3">cv. 10/8</strain>
        <tissue evidence="2">Leaf</tissue>
    </source>
</reference>